<evidence type="ECO:0000313" key="2">
    <source>
        <dbReference type="EMBL" id="KKL79369.1"/>
    </source>
</evidence>
<proteinExistence type="predicted"/>
<dbReference type="AlphaFoldDB" id="A0A0F9EZ87"/>
<sequence length="47" mass="5488">SFFEDIWGNVWHVIAFTLLIKVVIFFLITPYTALANKLVDKEAIARY</sequence>
<evidence type="ECO:0000256" key="1">
    <source>
        <dbReference type="SAM" id="Phobius"/>
    </source>
</evidence>
<name>A0A0F9EZ87_9ZZZZ</name>
<feature type="non-terminal residue" evidence="2">
    <location>
        <position position="1"/>
    </location>
</feature>
<keyword evidence="1" id="KW-1133">Transmembrane helix</keyword>
<keyword evidence="1" id="KW-0812">Transmembrane</keyword>
<gene>
    <name evidence="2" type="ORF">LCGC14_2015510</name>
</gene>
<organism evidence="2">
    <name type="scientific">marine sediment metagenome</name>
    <dbReference type="NCBI Taxonomy" id="412755"/>
    <lineage>
        <taxon>unclassified sequences</taxon>
        <taxon>metagenomes</taxon>
        <taxon>ecological metagenomes</taxon>
    </lineage>
</organism>
<dbReference type="EMBL" id="LAZR01023192">
    <property type="protein sequence ID" value="KKL79369.1"/>
    <property type="molecule type" value="Genomic_DNA"/>
</dbReference>
<feature type="transmembrane region" description="Helical" evidence="1">
    <location>
        <begin position="6"/>
        <end position="28"/>
    </location>
</feature>
<keyword evidence="1" id="KW-0472">Membrane</keyword>
<protein>
    <submittedName>
        <fullName evidence="2">Uncharacterized protein</fullName>
    </submittedName>
</protein>
<reference evidence="2" key="1">
    <citation type="journal article" date="2015" name="Nature">
        <title>Complex archaea that bridge the gap between prokaryotes and eukaryotes.</title>
        <authorList>
            <person name="Spang A."/>
            <person name="Saw J.H."/>
            <person name="Jorgensen S.L."/>
            <person name="Zaremba-Niedzwiedzka K."/>
            <person name="Martijn J."/>
            <person name="Lind A.E."/>
            <person name="van Eijk R."/>
            <person name="Schleper C."/>
            <person name="Guy L."/>
            <person name="Ettema T.J."/>
        </authorList>
    </citation>
    <scope>NUCLEOTIDE SEQUENCE</scope>
</reference>
<comment type="caution">
    <text evidence="2">The sequence shown here is derived from an EMBL/GenBank/DDBJ whole genome shotgun (WGS) entry which is preliminary data.</text>
</comment>
<accession>A0A0F9EZ87</accession>